<dbReference type="NCBIfam" id="NF004051">
    <property type="entry name" value="PRK05571.1"/>
    <property type="match status" value="1"/>
</dbReference>
<accession>A0A1F7FKV9</accession>
<dbReference type="AlphaFoldDB" id="A0A1F7FKV9"/>
<organism evidence="4 5">
    <name type="scientific">Candidatus Raymondbacteria bacterium RIFOXYD12_FULL_49_13</name>
    <dbReference type="NCBI Taxonomy" id="1817890"/>
    <lineage>
        <taxon>Bacteria</taxon>
        <taxon>Raymondiibacteriota</taxon>
    </lineage>
</organism>
<evidence type="ECO:0000313" key="4">
    <source>
        <dbReference type="EMBL" id="OGK07345.1"/>
    </source>
</evidence>
<evidence type="ECO:0000313" key="5">
    <source>
        <dbReference type="Proteomes" id="UP000179243"/>
    </source>
</evidence>
<dbReference type="PANTHER" id="PTHR30345">
    <property type="entry name" value="RIBOSE-5-PHOSPHATE ISOMERASE B"/>
    <property type="match status" value="1"/>
</dbReference>
<comment type="similarity">
    <text evidence="1">Belongs to the LacAB/RpiB family.</text>
</comment>
<reference evidence="4 5" key="1">
    <citation type="journal article" date="2016" name="Nat. Commun.">
        <title>Thousands of microbial genomes shed light on interconnected biogeochemical processes in an aquifer system.</title>
        <authorList>
            <person name="Anantharaman K."/>
            <person name="Brown C.T."/>
            <person name="Hug L.A."/>
            <person name="Sharon I."/>
            <person name="Castelle C.J."/>
            <person name="Probst A.J."/>
            <person name="Thomas B.C."/>
            <person name="Singh A."/>
            <person name="Wilkins M.J."/>
            <person name="Karaoz U."/>
            <person name="Brodie E.L."/>
            <person name="Williams K.H."/>
            <person name="Hubbard S.S."/>
            <person name="Banfield J.F."/>
        </authorList>
    </citation>
    <scope>NUCLEOTIDE SEQUENCE [LARGE SCALE GENOMIC DNA]</scope>
</reference>
<dbReference type="SUPFAM" id="SSF89623">
    <property type="entry name" value="Ribose/Galactose isomerase RpiB/AlsB"/>
    <property type="match status" value="1"/>
</dbReference>
<dbReference type="Gene3D" id="3.40.1400.10">
    <property type="entry name" value="Sugar-phosphate isomerase, RpiB/LacA/LacB"/>
    <property type="match status" value="1"/>
</dbReference>
<dbReference type="InterPro" id="IPR036569">
    <property type="entry name" value="RpiB_LacA_LacB_sf"/>
</dbReference>
<feature type="active site" description="Proton donor" evidence="3">
    <location>
        <position position="102"/>
    </location>
</feature>
<dbReference type="NCBIfam" id="TIGR01120">
    <property type="entry name" value="rpiB"/>
    <property type="match status" value="1"/>
</dbReference>
<comment type="caution">
    <text evidence="4">The sequence shown here is derived from an EMBL/GenBank/DDBJ whole genome shotgun (WGS) entry which is preliminary data.</text>
</comment>
<dbReference type="PANTHER" id="PTHR30345:SF0">
    <property type="entry name" value="DNA DAMAGE-REPAIR_TOLERATION PROTEIN DRT102"/>
    <property type="match status" value="1"/>
</dbReference>
<name>A0A1F7FKV9_UNCRA</name>
<proteinExistence type="inferred from homology"/>
<dbReference type="NCBIfam" id="TIGR00689">
    <property type="entry name" value="rpiB_lacA_lacB"/>
    <property type="match status" value="1"/>
</dbReference>
<dbReference type="EMBL" id="MFYX01000010">
    <property type="protein sequence ID" value="OGK07345.1"/>
    <property type="molecule type" value="Genomic_DNA"/>
</dbReference>
<evidence type="ECO:0000256" key="1">
    <source>
        <dbReference type="ARBA" id="ARBA00008754"/>
    </source>
</evidence>
<keyword evidence="2 4" id="KW-0413">Isomerase</keyword>
<dbReference type="InterPro" id="IPR004785">
    <property type="entry name" value="RpiB"/>
</dbReference>
<dbReference type="GO" id="GO:0009052">
    <property type="term" value="P:pentose-phosphate shunt, non-oxidative branch"/>
    <property type="evidence" value="ECO:0007669"/>
    <property type="project" value="TreeGrafter"/>
</dbReference>
<evidence type="ECO:0000256" key="2">
    <source>
        <dbReference type="ARBA" id="ARBA00023235"/>
    </source>
</evidence>
<dbReference type="Pfam" id="PF02502">
    <property type="entry name" value="LacAB_rpiB"/>
    <property type="match status" value="1"/>
</dbReference>
<feature type="active site" description="Proton acceptor" evidence="3">
    <location>
        <position position="69"/>
    </location>
</feature>
<gene>
    <name evidence="4" type="ORF">A2519_07360</name>
</gene>
<protein>
    <submittedName>
        <fullName evidence="4">Ribose 5-phosphate isomerase B</fullName>
    </submittedName>
</protein>
<dbReference type="PIRSF" id="PIRSF005384">
    <property type="entry name" value="RpiB_LacA_B"/>
    <property type="match status" value="1"/>
</dbReference>
<sequence length="149" mass="16255">MNTEKSIIIGCDHAGYLLKEKIKTHLGSLGYTVTDVGTDSDLAVDYPLFAVKLCDRIKSGEFERGILVCGTGIGVSIAANRNKGIRAALCTSVELARLCSQHNNANVLCLGGRTTKEDNAYAITEAWLTTPFEGKHHQRRVDMLDQIQC</sequence>
<dbReference type="InterPro" id="IPR003500">
    <property type="entry name" value="RpiB_LacA_LacB"/>
</dbReference>
<dbReference type="Proteomes" id="UP000179243">
    <property type="component" value="Unassembled WGS sequence"/>
</dbReference>
<evidence type="ECO:0000256" key="3">
    <source>
        <dbReference type="PIRSR" id="PIRSR005384-1"/>
    </source>
</evidence>
<dbReference type="GO" id="GO:0019316">
    <property type="term" value="P:D-allose catabolic process"/>
    <property type="evidence" value="ECO:0007669"/>
    <property type="project" value="TreeGrafter"/>
</dbReference>
<dbReference type="GO" id="GO:0004751">
    <property type="term" value="F:ribose-5-phosphate isomerase activity"/>
    <property type="evidence" value="ECO:0007669"/>
    <property type="project" value="TreeGrafter"/>
</dbReference>